<evidence type="ECO:0000256" key="2">
    <source>
        <dbReference type="ARBA" id="ARBA00022448"/>
    </source>
</evidence>
<feature type="signal peptide" evidence="4">
    <location>
        <begin position="1"/>
        <end position="19"/>
    </location>
</feature>
<dbReference type="RefSeq" id="WP_377600601.1">
    <property type="nucleotide sequence ID" value="NZ_JBHUME010000005.1"/>
</dbReference>
<comment type="similarity">
    <text evidence="1">Belongs to the bacterial solute-binding protein 1 family.</text>
</comment>
<dbReference type="SUPFAM" id="SSF53850">
    <property type="entry name" value="Periplasmic binding protein-like II"/>
    <property type="match status" value="1"/>
</dbReference>
<dbReference type="InterPro" id="IPR006061">
    <property type="entry name" value="SBP_1_CS"/>
</dbReference>
<dbReference type="Pfam" id="PF01547">
    <property type="entry name" value="SBP_bac_1"/>
    <property type="match status" value="1"/>
</dbReference>
<evidence type="ECO:0000256" key="3">
    <source>
        <dbReference type="ARBA" id="ARBA00022729"/>
    </source>
</evidence>
<evidence type="ECO:0000313" key="5">
    <source>
        <dbReference type="EMBL" id="MFD2611703.1"/>
    </source>
</evidence>
<dbReference type="InterPro" id="IPR050490">
    <property type="entry name" value="Bact_solute-bd_prot1"/>
</dbReference>
<dbReference type="PANTHER" id="PTHR43649:SF12">
    <property type="entry name" value="DIACETYLCHITOBIOSE BINDING PROTEIN DASA"/>
    <property type="match status" value="1"/>
</dbReference>
<dbReference type="PROSITE" id="PS01037">
    <property type="entry name" value="SBP_BACTERIAL_1"/>
    <property type="match status" value="1"/>
</dbReference>
<protein>
    <submittedName>
        <fullName evidence="5">ABC transporter substrate-binding protein</fullName>
    </submittedName>
</protein>
<dbReference type="Gene3D" id="3.40.190.10">
    <property type="entry name" value="Periplasmic binding protein-like II"/>
    <property type="match status" value="2"/>
</dbReference>
<evidence type="ECO:0000256" key="1">
    <source>
        <dbReference type="ARBA" id="ARBA00008520"/>
    </source>
</evidence>
<reference evidence="6" key="1">
    <citation type="journal article" date="2019" name="Int. J. Syst. Evol. Microbiol.">
        <title>The Global Catalogue of Microorganisms (GCM) 10K type strain sequencing project: providing services to taxonomists for standard genome sequencing and annotation.</title>
        <authorList>
            <consortium name="The Broad Institute Genomics Platform"/>
            <consortium name="The Broad Institute Genome Sequencing Center for Infectious Disease"/>
            <person name="Wu L."/>
            <person name="Ma J."/>
        </authorList>
    </citation>
    <scope>NUCLEOTIDE SEQUENCE [LARGE SCALE GENOMIC DNA]</scope>
    <source>
        <strain evidence="6">KCTC 3950</strain>
    </source>
</reference>
<keyword evidence="2" id="KW-0813">Transport</keyword>
<dbReference type="InterPro" id="IPR006059">
    <property type="entry name" value="SBP"/>
</dbReference>
<proteinExistence type="inferred from homology"/>
<dbReference type="Proteomes" id="UP001597541">
    <property type="component" value="Unassembled WGS sequence"/>
</dbReference>
<keyword evidence="6" id="KW-1185">Reference proteome</keyword>
<evidence type="ECO:0000313" key="6">
    <source>
        <dbReference type="Proteomes" id="UP001597541"/>
    </source>
</evidence>
<organism evidence="5 6">
    <name type="scientific">Paenibacillus gansuensis</name>
    <dbReference type="NCBI Taxonomy" id="306542"/>
    <lineage>
        <taxon>Bacteria</taxon>
        <taxon>Bacillati</taxon>
        <taxon>Bacillota</taxon>
        <taxon>Bacilli</taxon>
        <taxon>Bacillales</taxon>
        <taxon>Paenibacillaceae</taxon>
        <taxon>Paenibacillus</taxon>
    </lineage>
</organism>
<dbReference type="EMBL" id="JBHUME010000005">
    <property type="protein sequence ID" value="MFD2611703.1"/>
    <property type="molecule type" value="Genomic_DNA"/>
</dbReference>
<sequence length="436" mass="48301">MSKWKLIGLSLILSLSVLSGCGNNGNNGGNNQAGEGGSSGGNGGGKTKTIKLFNFKVEIAEALDRMKADYEKEHPGIKLQIESMGGGQDYGAGLKAKVASGDIPDIFFNGGFSERDTWLEYLEDLSDQPWVNDVLDVAKEPMTKDGKLYGLPMNLEGYGFVYNKDLFNEAGITEPPHTLTELKAAAEKLKAKGITPFANGYQEWWVLGNHNVNVPFAHQPDPDQFIGQLNSGQAKIKGNEKFNQWLDLLDVTLKYSNKNPLTTDYNSQVTMFASGQAAMMQQGNWTQVQIDQINPELNLGVLPMPINDDPAENDKLLVGVPNNWVVHKNSKVKQEAKDFLNWLVTSESGKRYIVEEFKFIPALKSIEVKNPDVLGDLATNISQYSSEGKTLSWNWFKFPEGAPNEFAANIQAYISGKRTRDQLLDDLNKTWNNLKK</sequence>
<dbReference type="PANTHER" id="PTHR43649">
    <property type="entry name" value="ARABINOSE-BINDING PROTEIN-RELATED"/>
    <property type="match status" value="1"/>
</dbReference>
<dbReference type="PROSITE" id="PS51257">
    <property type="entry name" value="PROKAR_LIPOPROTEIN"/>
    <property type="match status" value="1"/>
</dbReference>
<keyword evidence="3 4" id="KW-0732">Signal</keyword>
<gene>
    <name evidence="5" type="ORF">ACFSUF_04620</name>
</gene>
<name>A0ABW5P9S8_9BACL</name>
<evidence type="ECO:0000256" key="4">
    <source>
        <dbReference type="SAM" id="SignalP"/>
    </source>
</evidence>
<accession>A0ABW5P9S8</accession>
<comment type="caution">
    <text evidence="5">The sequence shown here is derived from an EMBL/GenBank/DDBJ whole genome shotgun (WGS) entry which is preliminary data.</text>
</comment>
<feature type="chain" id="PRO_5045340398" evidence="4">
    <location>
        <begin position="20"/>
        <end position="436"/>
    </location>
</feature>